<reference evidence="2 3" key="1">
    <citation type="submission" date="2016-04" db="EMBL/GenBank/DDBJ databases">
        <title>Genome analyses suggest a sexual origin of heterokaryosis in a supposedly ancient asexual fungus.</title>
        <authorList>
            <person name="Ropars J."/>
            <person name="Sedzielewska K."/>
            <person name="Noel J."/>
            <person name="Charron P."/>
            <person name="Farinelli L."/>
            <person name="Marton T."/>
            <person name="Kruger M."/>
            <person name="Pelin A."/>
            <person name="Brachmann A."/>
            <person name="Corradi N."/>
        </authorList>
    </citation>
    <scope>NUCLEOTIDE SEQUENCE [LARGE SCALE GENOMIC DNA]</scope>
    <source>
        <strain evidence="2 3">C2</strain>
    </source>
</reference>
<sequence>MNDSNKAQSVPTIAHESTYKSTKVRPKVLCHCKKCNGKLANTRIRKRHKLKINIEIQPITTGLSQNIHDDDDDGDDNDDDDNDNDCENLIIIAKLINLEQEVDSFDDEGGFQSVYDESTLEYDELYFEENEELFAAPTDDLNYDSDQKNLTTNTDIDDFLLLKDIDSHQFKKFSPTAYMARKALDIRKKSKNISREKYYLRILLNVIRDSISFKNICTINGIFYHTFKKACIALNLLQDDEDGDILHQIHHNSNNMTLKLTDDDIHNRALHYLQVILSKNRRLLTEFPNMPIPPAIFNDESNRLIREE</sequence>
<proteinExistence type="predicted"/>
<evidence type="ECO:0000313" key="3">
    <source>
        <dbReference type="Proteomes" id="UP000233469"/>
    </source>
</evidence>
<feature type="compositionally biased region" description="Acidic residues" evidence="1">
    <location>
        <begin position="69"/>
        <end position="83"/>
    </location>
</feature>
<dbReference type="EMBL" id="LLXL01004658">
    <property type="protein sequence ID" value="PKK57191.1"/>
    <property type="molecule type" value="Genomic_DNA"/>
</dbReference>
<dbReference type="AlphaFoldDB" id="A0A2N1M6E1"/>
<dbReference type="Proteomes" id="UP000233469">
    <property type="component" value="Unassembled WGS sequence"/>
</dbReference>
<comment type="caution">
    <text evidence="2">The sequence shown here is derived from an EMBL/GenBank/DDBJ whole genome shotgun (WGS) entry which is preliminary data.</text>
</comment>
<organism evidence="2 3">
    <name type="scientific">Rhizophagus irregularis</name>
    <dbReference type="NCBI Taxonomy" id="588596"/>
    <lineage>
        <taxon>Eukaryota</taxon>
        <taxon>Fungi</taxon>
        <taxon>Fungi incertae sedis</taxon>
        <taxon>Mucoromycota</taxon>
        <taxon>Glomeromycotina</taxon>
        <taxon>Glomeromycetes</taxon>
        <taxon>Glomerales</taxon>
        <taxon>Glomeraceae</taxon>
        <taxon>Rhizophagus</taxon>
    </lineage>
</organism>
<reference evidence="2 3" key="2">
    <citation type="submission" date="2017-10" db="EMBL/GenBank/DDBJ databases">
        <title>Extensive intraspecific genome diversity in a model arbuscular mycorrhizal fungus.</title>
        <authorList>
            <person name="Chen E.C.H."/>
            <person name="Morin E."/>
            <person name="Baudet D."/>
            <person name="Noel J."/>
            <person name="Ndikumana S."/>
            <person name="Charron P."/>
            <person name="St-Onge C."/>
            <person name="Giorgi J."/>
            <person name="Grigoriev I.V."/>
            <person name="Roux C."/>
            <person name="Martin F.M."/>
            <person name="Corradi N."/>
        </authorList>
    </citation>
    <scope>NUCLEOTIDE SEQUENCE [LARGE SCALE GENOMIC DNA]</scope>
    <source>
        <strain evidence="2 3">C2</strain>
    </source>
</reference>
<evidence type="ECO:0000313" key="2">
    <source>
        <dbReference type="EMBL" id="PKK57191.1"/>
    </source>
</evidence>
<evidence type="ECO:0000256" key="1">
    <source>
        <dbReference type="SAM" id="MobiDB-lite"/>
    </source>
</evidence>
<gene>
    <name evidence="2" type="ORF">RhiirC2_798510</name>
</gene>
<protein>
    <submittedName>
        <fullName evidence="2">Uncharacterized protein</fullName>
    </submittedName>
</protein>
<name>A0A2N1M6E1_9GLOM</name>
<accession>A0A2N1M6E1</accession>
<dbReference type="VEuPathDB" id="FungiDB:FUN_002500"/>
<feature type="region of interest" description="Disordered" evidence="1">
    <location>
        <begin position="63"/>
        <end position="83"/>
    </location>
</feature>